<gene>
    <name evidence="3" type="ORF">OM33_21800</name>
</gene>
<keyword evidence="3" id="KW-0489">Methyltransferase</keyword>
<reference evidence="3 4" key="1">
    <citation type="submission" date="2014-11" db="EMBL/GenBank/DDBJ databases">
        <title>Complete Genome Sequence of Pseudoalteromonas sp. Strain OCN003 Isolated from Kaneohe Bay, Oahu, Hawaii.</title>
        <authorList>
            <person name="Beurmann S."/>
            <person name="Videau P."/>
            <person name="Ushijima B."/>
            <person name="Smith A.M."/>
            <person name="Aeby G.S."/>
            <person name="Callahan S.M."/>
            <person name="Belcaid M."/>
        </authorList>
    </citation>
    <scope>NUCLEOTIDE SEQUENCE [LARGE SCALE GENOMIC DNA]</scope>
    <source>
        <strain evidence="3 4">OCN003</strain>
    </source>
</reference>
<dbReference type="Gene3D" id="3.40.50.150">
    <property type="entry name" value="Vaccinia Virus protein VP39"/>
    <property type="match status" value="1"/>
</dbReference>
<evidence type="ECO:0000256" key="1">
    <source>
        <dbReference type="ARBA" id="ARBA00022679"/>
    </source>
</evidence>
<dbReference type="OrthoDB" id="9786503at2"/>
<dbReference type="SUPFAM" id="SSF53335">
    <property type="entry name" value="S-adenosyl-L-methionine-dependent methyltransferases"/>
    <property type="match status" value="1"/>
</dbReference>
<evidence type="ECO:0000313" key="3">
    <source>
        <dbReference type="EMBL" id="AIY67730.1"/>
    </source>
</evidence>
<proteinExistence type="predicted"/>
<dbReference type="InterPro" id="IPR029063">
    <property type="entry name" value="SAM-dependent_MTases_sf"/>
</dbReference>
<dbReference type="Pfam" id="PF13649">
    <property type="entry name" value="Methyltransf_25"/>
    <property type="match status" value="1"/>
</dbReference>
<dbReference type="GO" id="GO:0032259">
    <property type="term" value="P:methylation"/>
    <property type="evidence" value="ECO:0007669"/>
    <property type="project" value="UniProtKB-KW"/>
</dbReference>
<evidence type="ECO:0000259" key="2">
    <source>
        <dbReference type="Pfam" id="PF13649"/>
    </source>
</evidence>
<organism evidence="3 4">
    <name type="scientific">Pseudoalteromonas piratica</name>
    <dbReference type="NCBI Taxonomy" id="1348114"/>
    <lineage>
        <taxon>Bacteria</taxon>
        <taxon>Pseudomonadati</taxon>
        <taxon>Pseudomonadota</taxon>
        <taxon>Gammaproteobacteria</taxon>
        <taxon>Alteromonadales</taxon>
        <taxon>Pseudoalteromonadaceae</taxon>
        <taxon>Pseudoalteromonas</taxon>
    </lineage>
</organism>
<dbReference type="HOGENOM" id="CLU_056435_5_1_6"/>
<dbReference type="eggNOG" id="COG2227">
    <property type="taxonomic scope" value="Bacteria"/>
</dbReference>
<keyword evidence="4" id="KW-1185">Reference proteome</keyword>
<keyword evidence="1 3" id="KW-0808">Transferase</keyword>
<dbReference type="CDD" id="cd02440">
    <property type="entry name" value="AdoMet_MTases"/>
    <property type="match status" value="1"/>
</dbReference>
<dbReference type="KEGG" id="pseo:OM33_21800"/>
<dbReference type="Proteomes" id="UP000030341">
    <property type="component" value="Chromosome 2"/>
</dbReference>
<sequence>MWDVRFAEQEYAYGTQPNTFLQQQIAQLKQGKLLTLAEGEGRNAVFLAKQGFKVVAVDASVEGIKKAKHLAAINSVEIEFIHADLTTFDLGENRWDSVVSIFSPLAETERHHLHQKVVKSLKPNGTFLMEAYTPEQIKFATGGGNDVSTMLTKEQAKRELKGLDFKLLQEIERSVIEGKFHTGNASVLQVIAKKAI</sequence>
<dbReference type="GO" id="GO:0008168">
    <property type="term" value="F:methyltransferase activity"/>
    <property type="evidence" value="ECO:0007669"/>
    <property type="project" value="UniProtKB-KW"/>
</dbReference>
<feature type="domain" description="Methyltransferase" evidence="2">
    <location>
        <begin position="34"/>
        <end position="125"/>
    </location>
</feature>
<dbReference type="PANTHER" id="PTHR43861">
    <property type="entry name" value="TRANS-ACONITATE 2-METHYLTRANSFERASE-RELATED"/>
    <property type="match status" value="1"/>
</dbReference>
<dbReference type="STRING" id="1348114.OM33_21800"/>
<protein>
    <submittedName>
        <fullName evidence="3">SAM-dependent methyltransferase</fullName>
    </submittedName>
</protein>
<dbReference type="AlphaFoldDB" id="A0A0A7EM19"/>
<name>A0A0A7EM19_9GAMM</name>
<dbReference type="PANTHER" id="PTHR43861:SF3">
    <property type="entry name" value="PUTATIVE (AFU_ORTHOLOGUE AFUA_2G14390)-RELATED"/>
    <property type="match status" value="1"/>
</dbReference>
<accession>A0A0A7EM19</accession>
<evidence type="ECO:0000313" key="4">
    <source>
        <dbReference type="Proteomes" id="UP000030341"/>
    </source>
</evidence>
<dbReference type="EMBL" id="CP009889">
    <property type="protein sequence ID" value="AIY67730.1"/>
    <property type="molecule type" value="Genomic_DNA"/>
</dbReference>
<dbReference type="InterPro" id="IPR041698">
    <property type="entry name" value="Methyltransf_25"/>
</dbReference>